<dbReference type="Proteomes" id="UP000283077">
    <property type="component" value="Unassembled WGS sequence"/>
</dbReference>
<name>A0A437R0H2_9GAMM</name>
<protein>
    <submittedName>
        <fullName evidence="1">Uncharacterized protein</fullName>
    </submittedName>
</protein>
<dbReference type="RefSeq" id="WP_127698261.1">
    <property type="nucleotide sequence ID" value="NZ_SACS01000005.1"/>
</dbReference>
<dbReference type="AlphaFoldDB" id="A0A437R0H2"/>
<proteinExistence type="predicted"/>
<gene>
    <name evidence="1" type="ORF">EOE67_06675</name>
</gene>
<dbReference type="EMBL" id="SACS01000005">
    <property type="protein sequence ID" value="RVU40274.1"/>
    <property type="molecule type" value="Genomic_DNA"/>
</dbReference>
<evidence type="ECO:0000313" key="2">
    <source>
        <dbReference type="Proteomes" id="UP000283077"/>
    </source>
</evidence>
<dbReference type="OrthoDB" id="9824580at2"/>
<accession>A0A437R0H2</accession>
<evidence type="ECO:0000313" key="1">
    <source>
        <dbReference type="EMBL" id="RVU40274.1"/>
    </source>
</evidence>
<comment type="caution">
    <text evidence="1">The sequence shown here is derived from an EMBL/GenBank/DDBJ whole genome shotgun (WGS) entry which is preliminary data.</text>
</comment>
<organism evidence="1 2">
    <name type="scientific">Rheinheimera riviphila</name>
    <dbReference type="NCBI Taxonomy" id="1834037"/>
    <lineage>
        <taxon>Bacteria</taxon>
        <taxon>Pseudomonadati</taxon>
        <taxon>Pseudomonadota</taxon>
        <taxon>Gammaproteobacteria</taxon>
        <taxon>Chromatiales</taxon>
        <taxon>Chromatiaceae</taxon>
        <taxon>Rheinheimera</taxon>
    </lineage>
</organism>
<sequence length="239" mass="26026">MFDNLAKALGWSALLHLLVIAVLWYTHRPAKVVAQPRAIEAFVYQAIRPKPPAVTPKEVAPVKPALKPIPKPTPTAVKAKPVVEPAKPITAQRTADQPADVPANKAIDNNSTPTEATHVTNPAQEPHAMSLAERSLAIATRRHNDISNEALAASQQRPHLRDRPATTSKVQLKPEHAAANVLMQLSDGSFVEKVGDYCYQAKPGADLRADIFSMKPVPCGEDKNAALYNRIMRKVGQDR</sequence>
<keyword evidence="2" id="KW-1185">Reference proteome</keyword>
<reference evidence="1 2" key="1">
    <citation type="submission" date="2019-01" db="EMBL/GenBank/DDBJ databases">
        <authorList>
            <person name="Chen W.-M."/>
        </authorList>
    </citation>
    <scope>NUCLEOTIDE SEQUENCE [LARGE SCALE GENOMIC DNA]</scope>
    <source>
        <strain evidence="1 2">KYPC3</strain>
    </source>
</reference>